<comment type="subcellular location">
    <subcellularLocation>
        <location evidence="1">Cytoplasm</location>
    </subcellularLocation>
</comment>
<dbReference type="STRING" id="1121448.DGI_2171"/>
<dbReference type="GO" id="GO:0003677">
    <property type="term" value="F:DNA binding"/>
    <property type="evidence" value="ECO:0007669"/>
    <property type="project" value="UniProtKB-KW"/>
</dbReference>
<dbReference type="InterPro" id="IPR003593">
    <property type="entry name" value="AAA+_ATPase"/>
</dbReference>
<keyword evidence="9" id="KW-0862">Zinc</keyword>
<evidence type="ECO:0000259" key="17">
    <source>
        <dbReference type="PROSITE" id="PS50893"/>
    </source>
</evidence>
<dbReference type="Gene3D" id="1.10.8.280">
    <property type="entry name" value="ABC transporter ATPase domain-like"/>
    <property type="match status" value="2"/>
</dbReference>
<evidence type="ECO:0000256" key="16">
    <source>
        <dbReference type="ARBA" id="ARBA00042156"/>
    </source>
</evidence>
<keyword evidence="19" id="KW-1185">Reference proteome</keyword>
<dbReference type="GO" id="GO:0006289">
    <property type="term" value="P:nucleotide-excision repair"/>
    <property type="evidence" value="ECO:0007669"/>
    <property type="project" value="InterPro"/>
</dbReference>
<dbReference type="PATRIC" id="fig|1121448.10.peg.2125"/>
<dbReference type="HOGENOM" id="CLU_001370_0_2_7"/>
<dbReference type="Gene3D" id="3.40.50.300">
    <property type="entry name" value="P-loop containing nucleotide triphosphate hydrolases"/>
    <property type="match status" value="3"/>
</dbReference>
<keyword evidence="10" id="KW-0067">ATP-binding</keyword>
<feature type="domain" description="ABC transporter" evidence="17">
    <location>
        <begin position="600"/>
        <end position="930"/>
    </location>
</feature>
<dbReference type="InterPro" id="IPR041102">
    <property type="entry name" value="UvrA_inter"/>
</dbReference>
<keyword evidence="5" id="KW-0547">Nucleotide-binding</keyword>
<dbReference type="GO" id="GO:0004518">
    <property type="term" value="F:nuclease activity"/>
    <property type="evidence" value="ECO:0007669"/>
    <property type="project" value="UniProtKB-KW"/>
</dbReference>
<keyword evidence="11" id="KW-0267">Excision nuclease</keyword>
<dbReference type="PROSITE" id="PS00211">
    <property type="entry name" value="ABC_TRANSPORTER_1"/>
    <property type="match status" value="2"/>
</dbReference>
<organism evidence="18 19">
    <name type="scientific">Megalodesulfovibrio gigas (strain ATCC 19364 / DSM 1382 / NCIMB 9332 / VKM B-1759)</name>
    <name type="common">Desulfovibrio gigas</name>
    <dbReference type="NCBI Taxonomy" id="1121448"/>
    <lineage>
        <taxon>Bacteria</taxon>
        <taxon>Pseudomonadati</taxon>
        <taxon>Thermodesulfobacteriota</taxon>
        <taxon>Desulfovibrionia</taxon>
        <taxon>Desulfovibrionales</taxon>
        <taxon>Desulfovibrionaceae</taxon>
        <taxon>Megalodesulfovibrio</taxon>
    </lineage>
</organism>
<keyword evidence="8" id="KW-0863">Zinc-finger</keyword>
<reference evidence="19" key="2">
    <citation type="submission" date="2013-07" db="EMBL/GenBank/DDBJ databases">
        <authorList>
            <person name="Morais-Silva F.O."/>
            <person name="Rezende A.M."/>
            <person name="Pimentel C."/>
            <person name="Resende D.M."/>
            <person name="Santos C.I."/>
            <person name="Clemente C."/>
            <person name="de Oliveira L.M."/>
            <person name="da Silva S.M."/>
            <person name="Costa D.A."/>
            <person name="Varela-Raposo A."/>
            <person name="Horacio E.C.A."/>
            <person name="Matos M."/>
            <person name="Flores O."/>
            <person name="Ruiz J.C."/>
            <person name="Rodrigues-Pousada C."/>
        </authorList>
    </citation>
    <scope>NUCLEOTIDE SEQUENCE [LARGE SCALE GENOMIC DNA]</scope>
    <source>
        <strain evidence="19">ATCC 19364 / DSM 1382 / NCIMB 9332 / VKM B-1759</strain>
    </source>
</reference>
<evidence type="ECO:0000313" key="18">
    <source>
        <dbReference type="EMBL" id="AGW13930.1"/>
    </source>
</evidence>
<dbReference type="Gene3D" id="1.20.1580.10">
    <property type="entry name" value="ABC transporter ATPase like domain"/>
    <property type="match status" value="4"/>
</dbReference>
<keyword evidence="6" id="KW-0227">DNA damage</keyword>
<dbReference type="GO" id="GO:0016887">
    <property type="term" value="F:ATP hydrolysis activity"/>
    <property type="evidence" value="ECO:0007669"/>
    <property type="project" value="InterPro"/>
</dbReference>
<evidence type="ECO:0000313" key="19">
    <source>
        <dbReference type="Proteomes" id="UP000016587"/>
    </source>
</evidence>
<dbReference type="KEGG" id="dgg:DGI_2171"/>
<gene>
    <name evidence="18" type="ORF">DGI_2171</name>
</gene>
<evidence type="ECO:0000256" key="9">
    <source>
        <dbReference type="ARBA" id="ARBA00022833"/>
    </source>
</evidence>
<keyword evidence="2" id="KW-0963">Cytoplasm</keyword>
<reference evidence="18 19" key="1">
    <citation type="journal article" date="2013" name="J. Bacteriol.">
        <title>Roles of HynAB and Ech, the only two hydrogenases found in the model sulfate reducer Desulfovibrio gigas.</title>
        <authorList>
            <person name="Morais-Silva F.O."/>
            <person name="Santos C.I."/>
            <person name="Rodrigues R."/>
            <person name="Pereira I.A."/>
            <person name="Rodrigues-Pousada C."/>
        </authorList>
    </citation>
    <scope>NUCLEOTIDE SEQUENCE [LARGE SCALE GENOMIC DNA]</scope>
    <source>
        <strain evidence="19">ATCC 19364 / DSM 1382 / NCIMB 9332 / VKM B-1759</strain>
    </source>
</reference>
<keyword evidence="4" id="KW-0677">Repeat</keyword>
<keyword evidence="12" id="KW-0238">DNA-binding</keyword>
<dbReference type="FunFam" id="1.20.1580.10:FF:000002">
    <property type="entry name" value="UvrABC system protein A"/>
    <property type="match status" value="1"/>
</dbReference>
<dbReference type="PROSITE" id="PS50893">
    <property type="entry name" value="ABC_TRANSPORTER_2"/>
    <property type="match status" value="1"/>
</dbReference>
<accession>T2GBG4</accession>
<evidence type="ECO:0000256" key="12">
    <source>
        <dbReference type="ARBA" id="ARBA00023125"/>
    </source>
</evidence>
<dbReference type="OrthoDB" id="9809851at2"/>
<evidence type="ECO:0000256" key="13">
    <source>
        <dbReference type="ARBA" id="ARBA00023204"/>
    </source>
</evidence>
<evidence type="ECO:0000256" key="4">
    <source>
        <dbReference type="ARBA" id="ARBA00022737"/>
    </source>
</evidence>
<dbReference type="NCBIfam" id="NF001503">
    <property type="entry name" value="PRK00349.1"/>
    <property type="match status" value="1"/>
</dbReference>
<dbReference type="PANTHER" id="PTHR43152:SF3">
    <property type="entry name" value="UVRABC SYSTEM PROTEIN A"/>
    <property type="match status" value="1"/>
</dbReference>
<dbReference type="NCBIfam" id="TIGR00630">
    <property type="entry name" value="uvra"/>
    <property type="match status" value="1"/>
</dbReference>
<evidence type="ECO:0000256" key="1">
    <source>
        <dbReference type="ARBA" id="ARBA00004496"/>
    </source>
</evidence>
<sequence>MASGRGQRVIRIEGARQHNLKNLTLDIPRDELVVICGPSGSGKSTLAFDIVYAEGQRRYVESLSAYARQFLPQMDKPDVDKIEGLSPAISLEQQSASRNPRSTVATTTEMYDFLRVFYARLGVPHCPKCGRPIQAQSTDQIVDEFLALPEGTRFMILAPLVEHQKGTQQDKLKKLKSQGFARVRLDGKILSLDEIPAVEKNKKHSLDLVVDRLVSRPDNNAELRGRLADSVELALDMGKGRVILHLPDAEGSVADRVLATDSACPDCRIAIPAPSPQLFSFNSPQGACPTCSGIGSVEYFEPRLLAPNRGLSLAGGGLLPWKSPRVFARYEDALARLGKAHGFTLTTPFDQYNEEAWSALFNGDEAQDWQGVVSILEGGMDFGSIWRDELSRFRQSMPCPSCQGARLKPEALAVRVDDLNIFQFCSLSIVRALEWLEGRVFPGHTARIAEPLMKELTHRLGFLANVGLEYIALARNMSTLSGGEAQRIRLAGQLGSGLVGVTYVLDEPSIGLHPRDNVRLLNTLRSLQTRGNTVLVVEHDEATILAADHVIELGPGSGMQGGEIVHAGPVHGNGGLMQSQSSLTAKYLRGDLQIPRPSARRPANGSLVVRNARTNNLQGVDCRIPLASLVCVTGVSGSGKSSLVVDSLYKHLALSQGLKVEQPGLIDGLEGAEAVERIVAIDQTPIGRTPRSNPATYTKIFDEIRTIFAQTPDAKKRGYQPGRFSFNVRGGRCEKCQGDGTITVEMHFLPDVYVTCEVCKGRRYNRETLDVHYKGKNIADVLDMSVREARLFFQNYPALKRRLAVLEEVGLEYMRLGQPATTLSGGEAQRIKISRELGKRSLPKTLYILDEPTTGLHMHEVGKLIKVLHSLVDKGASVVVIEHNIDVILAADWVLDLGPGGGESGGRIVSQGTPEQIIADPNSVTGAFLTHTVPADRELPPAG</sequence>
<evidence type="ECO:0000256" key="2">
    <source>
        <dbReference type="ARBA" id="ARBA00022490"/>
    </source>
</evidence>
<dbReference type="InterPro" id="IPR027417">
    <property type="entry name" value="P-loop_NTPase"/>
</dbReference>
<dbReference type="Pfam" id="PF17755">
    <property type="entry name" value="UvrA_DNA-bind"/>
    <property type="match status" value="1"/>
</dbReference>
<dbReference type="Gene3D" id="3.30.190.20">
    <property type="match status" value="1"/>
</dbReference>
<dbReference type="AlphaFoldDB" id="T2GBG4"/>
<evidence type="ECO:0000256" key="6">
    <source>
        <dbReference type="ARBA" id="ARBA00022763"/>
    </source>
</evidence>
<dbReference type="InterPro" id="IPR041552">
    <property type="entry name" value="UvrA_DNA-bd"/>
</dbReference>
<keyword evidence="13" id="KW-0234">DNA repair</keyword>
<evidence type="ECO:0000256" key="3">
    <source>
        <dbReference type="ARBA" id="ARBA00022723"/>
    </source>
</evidence>
<evidence type="ECO:0000256" key="11">
    <source>
        <dbReference type="ARBA" id="ARBA00022881"/>
    </source>
</evidence>
<dbReference type="Pfam" id="PF00005">
    <property type="entry name" value="ABC_tran"/>
    <property type="match status" value="1"/>
</dbReference>
<dbReference type="Proteomes" id="UP000016587">
    <property type="component" value="Chromosome"/>
</dbReference>
<keyword evidence="3" id="KW-0479">Metal-binding</keyword>
<protein>
    <recommendedName>
        <fullName evidence="15">UvrABC system protein A</fullName>
    </recommendedName>
    <alternativeName>
        <fullName evidence="16">Excinuclease ABC subunit A</fullName>
    </alternativeName>
</protein>
<dbReference type="CDD" id="cd03271">
    <property type="entry name" value="ABC_UvrA_II"/>
    <property type="match status" value="1"/>
</dbReference>
<dbReference type="EMBL" id="CP006585">
    <property type="protein sequence ID" value="AGW13930.1"/>
    <property type="molecule type" value="Genomic_DNA"/>
</dbReference>
<name>T2GBG4_MEGG1</name>
<dbReference type="PANTHER" id="PTHR43152">
    <property type="entry name" value="UVRABC SYSTEM PROTEIN A"/>
    <property type="match status" value="1"/>
</dbReference>
<keyword evidence="7" id="KW-0228">DNA excision</keyword>
<dbReference type="GO" id="GO:0005737">
    <property type="term" value="C:cytoplasm"/>
    <property type="evidence" value="ECO:0007669"/>
    <property type="project" value="UniProtKB-SubCell"/>
</dbReference>
<dbReference type="RefSeq" id="WP_021760862.1">
    <property type="nucleotide sequence ID" value="NC_022444.1"/>
</dbReference>
<evidence type="ECO:0000256" key="14">
    <source>
        <dbReference type="ARBA" id="ARBA00038000"/>
    </source>
</evidence>
<dbReference type="SMART" id="SM00382">
    <property type="entry name" value="AAA"/>
    <property type="match status" value="2"/>
</dbReference>
<comment type="similarity">
    <text evidence="14">Belongs to the ABC transporter superfamily. UvrA family.</text>
</comment>
<dbReference type="InterPro" id="IPR003439">
    <property type="entry name" value="ABC_transporter-like_ATP-bd"/>
</dbReference>
<proteinExistence type="inferred from homology"/>
<dbReference type="GO" id="GO:0005524">
    <property type="term" value="F:ATP binding"/>
    <property type="evidence" value="ECO:0007669"/>
    <property type="project" value="UniProtKB-KW"/>
</dbReference>
<evidence type="ECO:0000256" key="7">
    <source>
        <dbReference type="ARBA" id="ARBA00022769"/>
    </source>
</evidence>
<dbReference type="InterPro" id="IPR017871">
    <property type="entry name" value="ABC_transporter-like_CS"/>
</dbReference>
<dbReference type="InterPro" id="IPR004602">
    <property type="entry name" value="UvrA"/>
</dbReference>
<dbReference type="eggNOG" id="COG0178">
    <property type="taxonomic scope" value="Bacteria"/>
</dbReference>
<evidence type="ECO:0000256" key="5">
    <source>
        <dbReference type="ARBA" id="ARBA00022741"/>
    </source>
</evidence>
<evidence type="ECO:0000256" key="10">
    <source>
        <dbReference type="ARBA" id="ARBA00022840"/>
    </source>
</evidence>
<dbReference type="GO" id="GO:0009380">
    <property type="term" value="C:excinuclease repair complex"/>
    <property type="evidence" value="ECO:0007669"/>
    <property type="project" value="InterPro"/>
</dbReference>
<dbReference type="Pfam" id="PF17760">
    <property type="entry name" value="UvrA_inter"/>
    <property type="match status" value="1"/>
</dbReference>
<evidence type="ECO:0000256" key="8">
    <source>
        <dbReference type="ARBA" id="ARBA00022771"/>
    </source>
</evidence>
<dbReference type="GO" id="GO:0008270">
    <property type="term" value="F:zinc ion binding"/>
    <property type="evidence" value="ECO:0007669"/>
    <property type="project" value="UniProtKB-KW"/>
</dbReference>
<dbReference type="SUPFAM" id="SSF52540">
    <property type="entry name" value="P-loop containing nucleoside triphosphate hydrolases"/>
    <property type="match status" value="2"/>
</dbReference>
<evidence type="ECO:0000256" key="15">
    <source>
        <dbReference type="ARBA" id="ARBA00039316"/>
    </source>
</evidence>